<accession>A0A6L7GNC8</accession>
<gene>
    <name evidence="2" type="ORF">GIY30_02415</name>
</gene>
<sequence>MTVAGDTPPESPPEPFVVGDPGRAYREVNGGKPFSCVSVPDTVCDAFDFSGWHVRAASVRGLAHRHYSTARQDHYEVGFCPDADRLVAVVCDGVGSLDHSHIAASVVSRKLLRQTLDTTATPVTADEWTPMFERAAGAVRKARWNRFGQNESLMATTATIAVVEGVSRPGPWTFTLCGLGDSSIWSRVGGPTPAWRLLVGGKDASNDALISSNHTRSVPDGPMILTVEQATVEPGATVVVCSDGVGDLLDDEVGNRLALEWADPPRAVNFAAQVGVGRMTFTDDRTAVALWTP</sequence>
<protein>
    <recommendedName>
        <fullName evidence="1">PPM-type phosphatase domain-containing protein</fullName>
    </recommendedName>
</protein>
<proteinExistence type="predicted"/>
<feature type="domain" description="PPM-type phosphatase" evidence="1">
    <location>
        <begin position="60"/>
        <end position="252"/>
    </location>
</feature>
<dbReference type="Pfam" id="PF13672">
    <property type="entry name" value="PP2C_2"/>
    <property type="match status" value="1"/>
</dbReference>
<reference evidence="2 3" key="1">
    <citation type="submission" date="2019-11" db="EMBL/GenBank/DDBJ databases">
        <title>Gordonia sp. nov., a novel actinobacterium isolated from mangrove soil in Hainan.</title>
        <authorList>
            <person name="Huang X."/>
            <person name="Xie Y."/>
            <person name="Chu X."/>
            <person name="Xiao K."/>
        </authorList>
    </citation>
    <scope>NUCLEOTIDE SEQUENCE [LARGE SCALE GENOMIC DNA]</scope>
    <source>
        <strain evidence="2 3">HNM0687</strain>
    </source>
</reference>
<name>A0A6L7GNC8_9ACTN</name>
<evidence type="ECO:0000259" key="1">
    <source>
        <dbReference type="Pfam" id="PF13672"/>
    </source>
</evidence>
<dbReference type="AlphaFoldDB" id="A0A6L7GNC8"/>
<dbReference type="Proteomes" id="UP000475545">
    <property type="component" value="Unassembled WGS sequence"/>
</dbReference>
<dbReference type="InterPro" id="IPR001932">
    <property type="entry name" value="PPM-type_phosphatase-like_dom"/>
</dbReference>
<evidence type="ECO:0000313" key="3">
    <source>
        <dbReference type="Proteomes" id="UP000475545"/>
    </source>
</evidence>
<dbReference type="InterPro" id="IPR036457">
    <property type="entry name" value="PPM-type-like_dom_sf"/>
</dbReference>
<dbReference type="EMBL" id="WMBR01000001">
    <property type="protein sequence ID" value="MXP20225.1"/>
    <property type="molecule type" value="Genomic_DNA"/>
</dbReference>
<organism evidence="2 3">
    <name type="scientific">Gordonia mangrovi</name>
    <dbReference type="NCBI Taxonomy" id="2665643"/>
    <lineage>
        <taxon>Bacteria</taxon>
        <taxon>Bacillati</taxon>
        <taxon>Actinomycetota</taxon>
        <taxon>Actinomycetes</taxon>
        <taxon>Mycobacteriales</taxon>
        <taxon>Gordoniaceae</taxon>
        <taxon>Gordonia</taxon>
    </lineage>
</organism>
<dbReference type="SUPFAM" id="SSF81606">
    <property type="entry name" value="PP2C-like"/>
    <property type="match status" value="1"/>
</dbReference>
<dbReference type="Gene3D" id="3.60.40.10">
    <property type="entry name" value="PPM-type phosphatase domain"/>
    <property type="match status" value="1"/>
</dbReference>
<comment type="caution">
    <text evidence="2">The sequence shown here is derived from an EMBL/GenBank/DDBJ whole genome shotgun (WGS) entry which is preliminary data.</text>
</comment>
<keyword evidence="3" id="KW-1185">Reference proteome</keyword>
<evidence type="ECO:0000313" key="2">
    <source>
        <dbReference type="EMBL" id="MXP20225.1"/>
    </source>
</evidence>